<dbReference type="GO" id="GO:0016020">
    <property type="term" value="C:membrane"/>
    <property type="evidence" value="ECO:0007669"/>
    <property type="project" value="UniProtKB-SubCell"/>
</dbReference>
<feature type="non-terminal residue" evidence="6">
    <location>
        <position position="496"/>
    </location>
</feature>
<feature type="transmembrane region" description="Helical" evidence="5">
    <location>
        <begin position="288"/>
        <end position="314"/>
    </location>
</feature>
<dbReference type="FunFam" id="1.20.1740.10:FF:000058">
    <property type="entry name" value="Amino Acid Transporter"/>
    <property type="match status" value="1"/>
</dbReference>
<keyword evidence="4 5" id="KW-0472">Membrane</keyword>
<evidence type="ECO:0000313" key="7">
    <source>
        <dbReference type="Proteomes" id="UP001177023"/>
    </source>
</evidence>
<sequence>MKPENSVDVWAAIAYTVGDIVGSGIFVSPSVILSHSGSVGLSLIIWSVSAVIASFGALCYIELGTTIRKSGCDFAYLSYAGWHPVAAAFLFVSCVLTYPSILAIQTVTFGEYIVNGFHRFLDVDPDWEPALKKLIGFSVLLPLMALNFFSLRKVAAKFQIAATVAKLLVICIIVVTGFYHLIFKGQTENFDSKTVFDGSTSNTGDMVLALYAGLFAYNGWDILNFGTEEIENPRRTLPLAAFFGILISAITYLSMNVAYFSVLTVDEFRHSDTVAVKFAEKTLGDFQYVVPFLIGVMLLGNLNSTIFGSSRYLFAGGVAAVMPKAVGCVHEESGSPRAAILVEVIICVGVSFIGDLDSLISYMTFAMWMQRTMTQIAFIYMRFSGRLPRKPTSNIFRVPILVPIIFLILCVALLVIPVVQHFKVGIYGVGLAIIGLLTYMVFIYPKEIPEFLHKINDATLKFFQILLNVQPEHDVEIEEEKERRKSTIYSERSTKL</sequence>
<dbReference type="Gene3D" id="1.20.1740.10">
    <property type="entry name" value="Amino acid/polyamine transporter I"/>
    <property type="match status" value="1"/>
</dbReference>
<dbReference type="PIRSF" id="PIRSF006060">
    <property type="entry name" value="AA_transporter"/>
    <property type="match status" value="1"/>
</dbReference>
<dbReference type="PANTHER" id="PTHR11785:SF115">
    <property type="entry name" value="AMINO ACID TRANSPORTER"/>
    <property type="match status" value="1"/>
</dbReference>
<feature type="transmembrane region" description="Helical" evidence="5">
    <location>
        <begin position="39"/>
        <end position="61"/>
    </location>
</feature>
<dbReference type="Proteomes" id="UP001177023">
    <property type="component" value="Unassembled WGS sequence"/>
</dbReference>
<feature type="transmembrane region" description="Helical" evidence="5">
    <location>
        <begin position="424"/>
        <end position="444"/>
    </location>
</feature>
<evidence type="ECO:0000256" key="5">
    <source>
        <dbReference type="SAM" id="Phobius"/>
    </source>
</evidence>
<evidence type="ECO:0000256" key="4">
    <source>
        <dbReference type="ARBA" id="ARBA00023136"/>
    </source>
</evidence>
<feature type="transmembrane region" description="Helical" evidence="5">
    <location>
        <begin position="395"/>
        <end position="418"/>
    </location>
</feature>
<proteinExistence type="predicted"/>
<dbReference type="Pfam" id="PF13520">
    <property type="entry name" value="AA_permease_2"/>
    <property type="match status" value="1"/>
</dbReference>
<name>A0AA36DI31_9BILA</name>
<feature type="transmembrane region" description="Helical" evidence="5">
    <location>
        <begin position="237"/>
        <end position="262"/>
    </location>
</feature>
<comment type="caution">
    <text evidence="6">The sequence shown here is derived from an EMBL/GenBank/DDBJ whole genome shotgun (WGS) entry which is preliminary data.</text>
</comment>
<dbReference type="AlphaFoldDB" id="A0AA36DI31"/>
<comment type="subcellular location">
    <subcellularLocation>
        <location evidence="1">Membrane</location>
        <topology evidence="1">Multi-pass membrane protein</topology>
    </subcellularLocation>
</comment>
<dbReference type="PANTHER" id="PTHR11785">
    <property type="entry name" value="AMINO ACID TRANSPORTER"/>
    <property type="match status" value="1"/>
</dbReference>
<keyword evidence="3 5" id="KW-1133">Transmembrane helix</keyword>
<feature type="transmembrane region" description="Helical" evidence="5">
    <location>
        <begin position="359"/>
        <end position="383"/>
    </location>
</feature>
<dbReference type="InterPro" id="IPR050598">
    <property type="entry name" value="AminoAcid_Transporter"/>
</dbReference>
<keyword evidence="2 5" id="KW-0812">Transmembrane</keyword>
<gene>
    <name evidence="6" type="ORF">MSPICULIGERA_LOCUS24926</name>
</gene>
<evidence type="ECO:0000313" key="6">
    <source>
        <dbReference type="EMBL" id="CAJ0586946.1"/>
    </source>
</evidence>
<keyword evidence="7" id="KW-1185">Reference proteome</keyword>
<reference evidence="6" key="1">
    <citation type="submission" date="2023-06" db="EMBL/GenBank/DDBJ databases">
        <authorList>
            <person name="Delattre M."/>
        </authorList>
    </citation>
    <scope>NUCLEOTIDE SEQUENCE</scope>
    <source>
        <strain evidence="6">AF72</strain>
    </source>
</reference>
<feature type="transmembrane region" description="Helical" evidence="5">
    <location>
        <begin position="12"/>
        <end position="33"/>
    </location>
</feature>
<evidence type="ECO:0000256" key="3">
    <source>
        <dbReference type="ARBA" id="ARBA00022989"/>
    </source>
</evidence>
<evidence type="ECO:0000256" key="2">
    <source>
        <dbReference type="ARBA" id="ARBA00022692"/>
    </source>
</evidence>
<feature type="transmembrane region" description="Helical" evidence="5">
    <location>
        <begin position="163"/>
        <end position="182"/>
    </location>
</feature>
<protein>
    <submittedName>
        <fullName evidence="6">Uncharacterized protein</fullName>
    </submittedName>
</protein>
<dbReference type="GO" id="GO:0015179">
    <property type="term" value="F:L-amino acid transmembrane transporter activity"/>
    <property type="evidence" value="ECO:0007669"/>
    <property type="project" value="TreeGrafter"/>
</dbReference>
<evidence type="ECO:0000256" key="1">
    <source>
        <dbReference type="ARBA" id="ARBA00004141"/>
    </source>
</evidence>
<accession>A0AA36DI31</accession>
<feature type="transmembrane region" description="Helical" evidence="5">
    <location>
        <begin position="82"/>
        <end position="114"/>
    </location>
</feature>
<organism evidence="6 7">
    <name type="scientific">Mesorhabditis spiculigera</name>
    <dbReference type="NCBI Taxonomy" id="96644"/>
    <lineage>
        <taxon>Eukaryota</taxon>
        <taxon>Metazoa</taxon>
        <taxon>Ecdysozoa</taxon>
        <taxon>Nematoda</taxon>
        <taxon>Chromadorea</taxon>
        <taxon>Rhabditida</taxon>
        <taxon>Rhabditina</taxon>
        <taxon>Rhabditomorpha</taxon>
        <taxon>Rhabditoidea</taxon>
        <taxon>Rhabditidae</taxon>
        <taxon>Mesorhabditinae</taxon>
        <taxon>Mesorhabditis</taxon>
    </lineage>
</organism>
<dbReference type="InterPro" id="IPR002293">
    <property type="entry name" value="AA/rel_permease1"/>
</dbReference>
<feature type="transmembrane region" description="Helical" evidence="5">
    <location>
        <begin position="134"/>
        <end position="151"/>
    </location>
</feature>
<dbReference type="EMBL" id="CATQJA010002709">
    <property type="protein sequence ID" value="CAJ0586946.1"/>
    <property type="molecule type" value="Genomic_DNA"/>
</dbReference>